<organism evidence="2 4">
    <name type="scientific">Uruburuella suis</name>
    <dbReference type="NCBI Taxonomy" id="252130"/>
    <lineage>
        <taxon>Bacteria</taxon>
        <taxon>Pseudomonadati</taxon>
        <taxon>Pseudomonadota</taxon>
        <taxon>Betaproteobacteria</taxon>
        <taxon>Neisseriales</taxon>
        <taxon>Neisseriaceae</taxon>
        <taxon>Uruburuella</taxon>
    </lineage>
</organism>
<reference evidence="2" key="2">
    <citation type="submission" date="2021-12" db="EMBL/GenBank/DDBJ databases">
        <authorList>
            <person name="Veyrier F.J."/>
        </authorList>
    </citation>
    <scope>NUCLEOTIDE SEQUENCE</scope>
    <source>
        <strain evidence="2">1258/02</strain>
    </source>
</reference>
<gene>
    <name evidence="1" type="ORF">EV680_102104</name>
    <name evidence="2" type="ORF">LVJ78_05315</name>
</gene>
<protein>
    <submittedName>
        <fullName evidence="2">Uncharacterized protein</fullName>
    </submittedName>
</protein>
<evidence type="ECO:0000313" key="3">
    <source>
        <dbReference type="Proteomes" id="UP000294721"/>
    </source>
</evidence>
<sequence length="114" mass="12434">MKTYTDGLYHTKITTKVSGNIKRMNKRQLAEIKPLAGLIAAECFGANHMLSTLIDNLADGHDPTTVLEQAKAAIEQHQHQAAAFAEAMREQEVFLAKLAAQTAIQITKGAGHEH</sequence>
<name>A0AAE9KJ29_9NEIS</name>
<reference evidence="1 3" key="1">
    <citation type="submission" date="2019-03" db="EMBL/GenBank/DDBJ databases">
        <title>Genomic Encyclopedia of Type Strains, Phase IV (KMG-IV): sequencing the most valuable type-strain genomes for metagenomic binning, comparative biology and taxonomic classification.</title>
        <authorList>
            <person name="Goeker M."/>
        </authorList>
    </citation>
    <scope>NUCLEOTIDE SEQUENCE [LARGE SCALE GENOMIC DNA]</scope>
    <source>
        <strain evidence="1 3">DSM 17474</strain>
    </source>
</reference>
<keyword evidence="3" id="KW-1185">Reference proteome</keyword>
<reference evidence="2" key="3">
    <citation type="journal article" date="2022" name="Res Sq">
        <title>Evolution of multicellular longitudinally dividing oral cavity symbionts (Neisseriaceae).</title>
        <authorList>
            <person name="Nyongesa S."/>
            <person name="Weber P."/>
            <person name="Bernet E."/>
            <person name="Pullido F."/>
            <person name="Nieckarz M."/>
            <person name="Delaby M."/>
            <person name="Nieves C."/>
            <person name="Viehboeck T."/>
            <person name="Krause N."/>
            <person name="Rivera-Millot A."/>
            <person name="Nakamura A."/>
            <person name="Vischer N."/>
            <person name="VanNieuwenhze M."/>
            <person name="Brun Y."/>
            <person name="Cava F."/>
            <person name="Bulgheresi S."/>
            <person name="Veyrier F."/>
        </authorList>
    </citation>
    <scope>NUCLEOTIDE SEQUENCE</scope>
    <source>
        <strain evidence="2">1258/02</strain>
    </source>
</reference>
<dbReference type="EMBL" id="SLXE01000002">
    <property type="protein sequence ID" value="TCP10206.1"/>
    <property type="molecule type" value="Genomic_DNA"/>
</dbReference>
<proteinExistence type="predicted"/>
<evidence type="ECO:0000313" key="1">
    <source>
        <dbReference type="EMBL" id="TCP10206.1"/>
    </source>
</evidence>
<dbReference type="AlphaFoldDB" id="A0AAE9KJ29"/>
<evidence type="ECO:0000313" key="2">
    <source>
        <dbReference type="EMBL" id="UOO80417.1"/>
    </source>
</evidence>
<dbReference type="Proteomes" id="UP000829756">
    <property type="component" value="Chromosome"/>
</dbReference>
<dbReference type="KEGG" id="usu:LVJ78_05315"/>
<dbReference type="RefSeq" id="WP_132952460.1">
    <property type="nucleotide sequence ID" value="NZ_CP091507.1"/>
</dbReference>
<accession>A0AAE9KJ29</accession>
<evidence type="ECO:0000313" key="4">
    <source>
        <dbReference type="Proteomes" id="UP000829756"/>
    </source>
</evidence>
<dbReference type="EMBL" id="CP091507">
    <property type="protein sequence ID" value="UOO80417.1"/>
    <property type="molecule type" value="Genomic_DNA"/>
</dbReference>
<dbReference type="Proteomes" id="UP000294721">
    <property type="component" value="Unassembled WGS sequence"/>
</dbReference>